<dbReference type="Proteomes" id="UP000305888">
    <property type="component" value="Chromosome"/>
</dbReference>
<dbReference type="InterPro" id="IPR012347">
    <property type="entry name" value="Ferritin-like"/>
</dbReference>
<dbReference type="CDD" id="cd01043">
    <property type="entry name" value="DPS"/>
    <property type="match status" value="1"/>
</dbReference>
<feature type="domain" description="Ferritin/DPS" evidence="3">
    <location>
        <begin position="27"/>
        <end position="165"/>
    </location>
</feature>
<dbReference type="Pfam" id="PF00210">
    <property type="entry name" value="Ferritin"/>
    <property type="match status" value="1"/>
</dbReference>
<dbReference type="PANTHER" id="PTHR42932">
    <property type="entry name" value="GENERAL STRESS PROTEIN 20U"/>
    <property type="match status" value="1"/>
</dbReference>
<dbReference type="KEGG" id="ppru:FDP22_08015"/>
<dbReference type="SUPFAM" id="SSF47240">
    <property type="entry name" value="Ferritin-like"/>
    <property type="match status" value="1"/>
</dbReference>
<dbReference type="PANTHER" id="PTHR42932:SF3">
    <property type="entry name" value="DNA PROTECTION DURING STARVATION PROTEIN"/>
    <property type="match status" value="1"/>
</dbReference>
<dbReference type="AlphaFoldDB" id="A0A5B8FX18"/>
<dbReference type="InterPro" id="IPR009078">
    <property type="entry name" value="Ferritin-like_SF"/>
</dbReference>
<dbReference type="RefSeq" id="WP_138572218.1">
    <property type="nucleotide sequence ID" value="NZ_CP040818.1"/>
</dbReference>
<organism evidence="4 5">
    <name type="scientific">Paroceanicella profunda</name>
    <dbReference type="NCBI Taxonomy" id="2579971"/>
    <lineage>
        <taxon>Bacteria</taxon>
        <taxon>Pseudomonadati</taxon>
        <taxon>Pseudomonadota</taxon>
        <taxon>Alphaproteobacteria</taxon>
        <taxon>Rhodobacterales</taxon>
        <taxon>Paracoccaceae</taxon>
        <taxon>Paroceanicella</taxon>
    </lineage>
</organism>
<dbReference type="InterPro" id="IPR008331">
    <property type="entry name" value="Ferritin_DPS_dom"/>
</dbReference>
<accession>A0A5B8FX18</accession>
<evidence type="ECO:0000313" key="5">
    <source>
        <dbReference type="Proteomes" id="UP000305888"/>
    </source>
</evidence>
<evidence type="ECO:0000313" key="4">
    <source>
        <dbReference type="EMBL" id="QDL91730.1"/>
    </source>
</evidence>
<proteinExistence type="inferred from homology"/>
<protein>
    <submittedName>
        <fullName evidence="4">DNA starvation/stationary phase protection protein</fullName>
    </submittedName>
</protein>
<evidence type="ECO:0000259" key="3">
    <source>
        <dbReference type="Pfam" id="PF00210"/>
    </source>
</evidence>
<name>A0A5B8FX18_9RHOB</name>
<reference evidence="4 5" key="1">
    <citation type="submission" date="2019-06" db="EMBL/GenBank/DDBJ databases">
        <title>Genome sequence of Rhodobacteraceae bacterium D4M1.</title>
        <authorList>
            <person name="Cao J."/>
        </authorList>
    </citation>
    <scope>NUCLEOTIDE SEQUENCE [LARGE SCALE GENOMIC DNA]</scope>
    <source>
        <strain evidence="4 5">D4M1</strain>
    </source>
</reference>
<dbReference type="Gene3D" id="1.20.1260.10">
    <property type="match status" value="1"/>
</dbReference>
<evidence type="ECO:0000256" key="1">
    <source>
        <dbReference type="ARBA" id="ARBA00009497"/>
    </source>
</evidence>
<dbReference type="PRINTS" id="PR01346">
    <property type="entry name" value="HELNAPAPROT"/>
</dbReference>
<gene>
    <name evidence="4" type="ORF">FDP22_08015</name>
</gene>
<dbReference type="PIRSF" id="PIRSF005900">
    <property type="entry name" value="Dps"/>
    <property type="match status" value="1"/>
</dbReference>
<sequence>MASPLKATPTATRSMDTGVTHRAKVAAGLEEVLADTYRLLFKTHTYHWNVTGPLFYSIHHLTEEQYQDLFEAADVLAERIRALGQVTPMRFADMASNSAVKDLDKRPSAGEMIDDLRKDHEQLAKRLHKLIRLAEDNDDDVTGDLAIARSSVHEKAAWMLRAMTDEA</sequence>
<dbReference type="EMBL" id="CP040818">
    <property type="protein sequence ID" value="QDL91730.1"/>
    <property type="molecule type" value="Genomic_DNA"/>
</dbReference>
<evidence type="ECO:0000256" key="2">
    <source>
        <dbReference type="RuleBase" id="RU003875"/>
    </source>
</evidence>
<dbReference type="OrthoDB" id="9797687at2"/>
<comment type="similarity">
    <text evidence="1 2">Belongs to the Dps family.</text>
</comment>
<dbReference type="GO" id="GO:0008199">
    <property type="term" value="F:ferric iron binding"/>
    <property type="evidence" value="ECO:0007669"/>
    <property type="project" value="InterPro"/>
</dbReference>
<dbReference type="InterPro" id="IPR002177">
    <property type="entry name" value="DPS_DNA-bd"/>
</dbReference>
<keyword evidence="5" id="KW-1185">Reference proteome</keyword>